<keyword evidence="2" id="KW-0067">ATP-binding</keyword>
<dbReference type="InterPro" id="IPR027417">
    <property type="entry name" value="P-loop_NTPase"/>
</dbReference>
<dbReference type="EMBL" id="VNJJ01000002">
    <property type="protein sequence ID" value="TVY03113.1"/>
    <property type="molecule type" value="Genomic_DNA"/>
</dbReference>
<organism evidence="2 3">
    <name type="scientific">Cohnella terricola</name>
    <dbReference type="NCBI Taxonomy" id="1289167"/>
    <lineage>
        <taxon>Bacteria</taxon>
        <taxon>Bacillati</taxon>
        <taxon>Bacillota</taxon>
        <taxon>Bacilli</taxon>
        <taxon>Bacillales</taxon>
        <taxon>Paenibacillaceae</taxon>
        <taxon>Cohnella</taxon>
    </lineage>
</organism>
<dbReference type="SUPFAM" id="SSF52540">
    <property type="entry name" value="P-loop containing nucleoside triphosphate hydrolases"/>
    <property type="match status" value="1"/>
</dbReference>
<protein>
    <submittedName>
        <fullName evidence="2">ATP-binding protein</fullName>
    </submittedName>
</protein>
<dbReference type="InterPro" id="IPR003593">
    <property type="entry name" value="AAA+_ATPase"/>
</dbReference>
<keyword evidence="3" id="KW-1185">Reference proteome</keyword>
<dbReference type="SUPFAM" id="SSF55729">
    <property type="entry name" value="Acyl-CoA N-acyltransferases (Nat)"/>
    <property type="match status" value="1"/>
</dbReference>
<sequence length="700" mass="81078">MQLLEISDLLIEKQKSLFVGRARELAVLHRALSDPEWQLLNIHGPSGMGKTTLLRLFAHTIGPTRCFYFDGSYGFQRPEDFLNQVRVALQESSGNPDLAVGGTDCAHVANLLNSYARQQQGIVLLLDTFEQCGIIENWLRHEWFNVLSPSVKVCLAGRYALEDQWLRDGWNMFVQNIPLPPLSSCEVVQYAHTRGIDNRKIVNSLQRFSRGVPLALSMSCEIIIHQGRTSFLDLPQQKKLIGHLAEQLTKNIHDPSLRLYTEAASVVWRFDQELLQSILQEKIPTERFRDFSRLPFVTRQKEKWSLHDSVRQWTFSDLRNRMPQTFHDYRSRALIELRNRESAHPDQKAEWAFEKIYLHENDFVRDFCFHWDDSLVLRECRTEDLAQVTRLYAEHLHNQSNFIEGEAHLEPLIRPLWEINPAAFIGLWKEDQLVAFCSCIPLTEHTVRIFRDNLITAPIAARFDPGQRQCIICIAGVEPRMENEINGPVARAMTKIIDRNALIFDLLSMTNWMPYLSLLGFERLPEADSATPRGVVYEAYQLDLRTEDFTSGIERMFTDRASPASILRVKAVPARTKTKLPMEEAVKLVQRALKNFSRLPFDADICRYLEPLVSGDRQNMETERIAHQLQIDILRILQAFSAGTAEERRYYQILHYAYIQKNGTHEVVAEHLHMAVPTYYRHLRIAVRKLTFELINTTTE</sequence>
<dbReference type="Proteomes" id="UP000316330">
    <property type="component" value="Unassembled WGS sequence"/>
</dbReference>
<comment type="caution">
    <text evidence="2">The sequence shown here is derived from an EMBL/GenBank/DDBJ whole genome shotgun (WGS) entry which is preliminary data.</text>
</comment>
<proteinExistence type="predicted"/>
<dbReference type="InterPro" id="IPR041664">
    <property type="entry name" value="AAA_16"/>
</dbReference>
<dbReference type="InterPro" id="IPR016181">
    <property type="entry name" value="Acyl_CoA_acyltransferase"/>
</dbReference>
<feature type="domain" description="AAA+ ATPase" evidence="1">
    <location>
        <begin position="36"/>
        <end position="228"/>
    </location>
</feature>
<evidence type="ECO:0000313" key="2">
    <source>
        <dbReference type="EMBL" id="TVY03113.1"/>
    </source>
</evidence>
<dbReference type="SMART" id="SM00382">
    <property type="entry name" value="AAA"/>
    <property type="match status" value="1"/>
</dbReference>
<reference evidence="2 3" key="1">
    <citation type="submission" date="2019-07" db="EMBL/GenBank/DDBJ databases">
        <authorList>
            <person name="Kim J."/>
        </authorList>
    </citation>
    <scope>NUCLEOTIDE SEQUENCE [LARGE SCALE GENOMIC DNA]</scope>
    <source>
        <strain evidence="2 3">G13</strain>
    </source>
</reference>
<dbReference type="GO" id="GO:0005524">
    <property type="term" value="F:ATP binding"/>
    <property type="evidence" value="ECO:0007669"/>
    <property type="project" value="UniProtKB-KW"/>
</dbReference>
<dbReference type="AlphaFoldDB" id="A0A559JTA3"/>
<dbReference type="Gene3D" id="3.40.50.300">
    <property type="entry name" value="P-loop containing nucleotide triphosphate hydrolases"/>
    <property type="match status" value="1"/>
</dbReference>
<keyword evidence="2" id="KW-0547">Nucleotide-binding</keyword>
<evidence type="ECO:0000313" key="3">
    <source>
        <dbReference type="Proteomes" id="UP000316330"/>
    </source>
</evidence>
<gene>
    <name evidence="2" type="ORF">FPZ45_04315</name>
</gene>
<name>A0A559JTA3_9BACL</name>
<accession>A0A559JTA3</accession>
<evidence type="ECO:0000259" key="1">
    <source>
        <dbReference type="SMART" id="SM00382"/>
    </source>
</evidence>
<dbReference type="OrthoDB" id="182489at2"/>
<dbReference type="Pfam" id="PF13191">
    <property type="entry name" value="AAA_16"/>
    <property type="match status" value="1"/>
</dbReference>